<dbReference type="InterPro" id="IPR016166">
    <property type="entry name" value="FAD-bd_PCMH"/>
</dbReference>
<keyword evidence="5" id="KW-0732">Signal</keyword>
<gene>
    <name evidence="7" type="ORF">M011DRAFT_465725</name>
</gene>
<accession>A0A6A6VJI8</accession>
<dbReference type="Pfam" id="PF01565">
    <property type="entry name" value="FAD_binding_4"/>
    <property type="match status" value="1"/>
</dbReference>
<dbReference type="InterPro" id="IPR016169">
    <property type="entry name" value="FAD-bd_PCMH_sub2"/>
</dbReference>
<keyword evidence="4" id="KW-0560">Oxidoreductase</keyword>
<dbReference type="SUPFAM" id="SSF56176">
    <property type="entry name" value="FAD-binding/transporter-associated domain-like"/>
    <property type="match status" value="1"/>
</dbReference>
<protein>
    <submittedName>
        <fullName evidence="7">FAD binding domain-containing protein</fullName>
    </submittedName>
</protein>
<dbReference type="InterPro" id="IPR006094">
    <property type="entry name" value="Oxid_FAD_bind_N"/>
</dbReference>
<dbReference type="Gene3D" id="3.30.43.10">
    <property type="entry name" value="Uridine Diphospho-n-acetylenolpyruvylglucosamine Reductase, domain 2"/>
    <property type="match status" value="1"/>
</dbReference>
<dbReference type="InterPro" id="IPR050416">
    <property type="entry name" value="FAD-linked_Oxidoreductase"/>
</dbReference>
<comment type="similarity">
    <text evidence="1">Belongs to the oxygen-dependent FAD-linked oxidoreductase family.</text>
</comment>
<evidence type="ECO:0000256" key="1">
    <source>
        <dbReference type="ARBA" id="ARBA00005466"/>
    </source>
</evidence>
<feature type="domain" description="FAD-binding PCMH-type" evidence="6">
    <location>
        <begin position="95"/>
        <end position="265"/>
    </location>
</feature>
<proteinExistence type="inferred from homology"/>
<keyword evidence="3" id="KW-0274">FAD</keyword>
<sequence>MRFLPIVSLGATVVGTAIAQSSFEPANFNITEALLDLGIDESILIDLETALDGNVGNLGKRTDPCSVACSTLRLVFGSSKLYTDDVLSYWSLISDDQTPKCTFKPTSALEVSKVVLISRLAQCPFAVKGGGHTGFAGASNIDGGITVSLERLKAVDIKPNNIVEVGPGNRWVDVYTKLQSSNLAVVGGRASSVGVPGFLLGGGVSHHINARGFACDNIAAFEVVTSSGVIVKATPTLFADLYWALRGGGGNFGIVTKFYLETFQQGPVWGGTRRVSATEIPAVQQAFVNMARNAAQDTKATQLFGVSSVQVGAGQRMNVATFNLMYLEPVSNSSPPAILQEYLDIPFTGDDFQQQSLVDNVVLLNENSPDGSRQYFWALPAIKLDLDMIRWMSDLFLSPGNTPSIDGVTPLVSLTFQAFTVPALQRMQRNGGNPLGIKASDGPLFHCMIFYRWSGGPAEDARVNQATKAFEDKVVAEAKKRGLLTSYTYMNYAGPYAKVIEGYGATNNQRLKSIARVYDPTGVFQRLVPGGHKLEGSPL</sequence>
<evidence type="ECO:0000313" key="7">
    <source>
        <dbReference type="EMBL" id="KAF2749287.1"/>
    </source>
</evidence>
<evidence type="ECO:0000256" key="3">
    <source>
        <dbReference type="ARBA" id="ARBA00022827"/>
    </source>
</evidence>
<evidence type="ECO:0000313" key="8">
    <source>
        <dbReference type="Proteomes" id="UP000799440"/>
    </source>
</evidence>
<feature type="signal peptide" evidence="5">
    <location>
        <begin position="1"/>
        <end position="19"/>
    </location>
</feature>
<dbReference type="PROSITE" id="PS51387">
    <property type="entry name" value="FAD_PCMH"/>
    <property type="match status" value="1"/>
</dbReference>
<reference evidence="7" key="1">
    <citation type="journal article" date="2020" name="Stud. Mycol.">
        <title>101 Dothideomycetes genomes: a test case for predicting lifestyles and emergence of pathogens.</title>
        <authorList>
            <person name="Haridas S."/>
            <person name="Albert R."/>
            <person name="Binder M."/>
            <person name="Bloem J."/>
            <person name="Labutti K."/>
            <person name="Salamov A."/>
            <person name="Andreopoulos B."/>
            <person name="Baker S."/>
            <person name="Barry K."/>
            <person name="Bills G."/>
            <person name="Bluhm B."/>
            <person name="Cannon C."/>
            <person name="Castanera R."/>
            <person name="Culley D."/>
            <person name="Daum C."/>
            <person name="Ezra D."/>
            <person name="Gonzalez J."/>
            <person name="Henrissat B."/>
            <person name="Kuo A."/>
            <person name="Liang C."/>
            <person name="Lipzen A."/>
            <person name="Lutzoni F."/>
            <person name="Magnuson J."/>
            <person name="Mondo S."/>
            <person name="Nolan M."/>
            <person name="Ohm R."/>
            <person name="Pangilinan J."/>
            <person name="Park H.-J."/>
            <person name="Ramirez L."/>
            <person name="Alfaro M."/>
            <person name="Sun H."/>
            <person name="Tritt A."/>
            <person name="Yoshinaga Y."/>
            <person name="Zwiers L.-H."/>
            <person name="Turgeon B."/>
            <person name="Goodwin S."/>
            <person name="Spatafora J."/>
            <person name="Crous P."/>
            <person name="Grigoriev I."/>
        </authorList>
    </citation>
    <scope>NUCLEOTIDE SEQUENCE</scope>
    <source>
        <strain evidence="7">CBS 119925</strain>
    </source>
</reference>
<evidence type="ECO:0000256" key="2">
    <source>
        <dbReference type="ARBA" id="ARBA00022630"/>
    </source>
</evidence>
<dbReference type="InterPro" id="IPR036318">
    <property type="entry name" value="FAD-bd_PCMH-like_sf"/>
</dbReference>
<evidence type="ECO:0000256" key="4">
    <source>
        <dbReference type="ARBA" id="ARBA00023002"/>
    </source>
</evidence>
<dbReference type="PANTHER" id="PTHR42973:SF34">
    <property type="entry name" value="FAD BINDING DOMAIN PROTEIN (AFU_ORTHOLOGUE AFUA_3G02770)"/>
    <property type="match status" value="1"/>
</dbReference>
<feature type="chain" id="PRO_5025452885" evidence="5">
    <location>
        <begin position="20"/>
        <end position="539"/>
    </location>
</feature>
<evidence type="ECO:0000259" key="6">
    <source>
        <dbReference type="PROSITE" id="PS51387"/>
    </source>
</evidence>
<dbReference type="GO" id="GO:0016491">
    <property type="term" value="F:oxidoreductase activity"/>
    <property type="evidence" value="ECO:0007669"/>
    <property type="project" value="UniProtKB-KW"/>
</dbReference>
<keyword evidence="2" id="KW-0285">Flavoprotein</keyword>
<dbReference type="PANTHER" id="PTHR42973">
    <property type="entry name" value="BINDING OXIDOREDUCTASE, PUTATIVE (AFU_ORTHOLOGUE AFUA_1G17690)-RELATED"/>
    <property type="match status" value="1"/>
</dbReference>
<dbReference type="EMBL" id="MU006566">
    <property type="protein sequence ID" value="KAF2749287.1"/>
    <property type="molecule type" value="Genomic_DNA"/>
</dbReference>
<dbReference type="Gene3D" id="3.30.465.10">
    <property type="match status" value="1"/>
</dbReference>
<organism evidence="7 8">
    <name type="scientific">Sporormia fimetaria CBS 119925</name>
    <dbReference type="NCBI Taxonomy" id="1340428"/>
    <lineage>
        <taxon>Eukaryota</taxon>
        <taxon>Fungi</taxon>
        <taxon>Dikarya</taxon>
        <taxon>Ascomycota</taxon>
        <taxon>Pezizomycotina</taxon>
        <taxon>Dothideomycetes</taxon>
        <taxon>Pleosporomycetidae</taxon>
        <taxon>Pleosporales</taxon>
        <taxon>Sporormiaceae</taxon>
        <taxon>Sporormia</taxon>
    </lineage>
</organism>
<dbReference type="Proteomes" id="UP000799440">
    <property type="component" value="Unassembled WGS sequence"/>
</dbReference>
<evidence type="ECO:0000256" key="5">
    <source>
        <dbReference type="SAM" id="SignalP"/>
    </source>
</evidence>
<dbReference type="OrthoDB" id="2151789at2759"/>
<name>A0A6A6VJI8_9PLEO</name>
<dbReference type="GO" id="GO:0071949">
    <property type="term" value="F:FAD binding"/>
    <property type="evidence" value="ECO:0007669"/>
    <property type="project" value="InterPro"/>
</dbReference>
<dbReference type="InterPro" id="IPR016167">
    <property type="entry name" value="FAD-bd_PCMH_sub1"/>
</dbReference>
<keyword evidence="8" id="KW-1185">Reference proteome</keyword>
<dbReference type="AlphaFoldDB" id="A0A6A6VJI8"/>
<dbReference type="Gene3D" id="3.40.462.20">
    <property type="match status" value="1"/>
</dbReference>